<comment type="similarity">
    <text evidence="1">Belongs to the APP family.</text>
</comment>
<feature type="domain" description="E2" evidence="2">
    <location>
        <begin position="1"/>
        <end position="51"/>
    </location>
</feature>
<dbReference type="GO" id="GO:0008201">
    <property type="term" value="F:heparin binding"/>
    <property type="evidence" value="ECO:0007669"/>
    <property type="project" value="UniProtKB-UniRule"/>
</dbReference>
<keyword evidence="4" id="KW-1185">Reference proteome</keyword>
<sequence length="51" mass="5885">MHDLLQMMKEWQEARDNLAEMMKTDKKGAESLNKEITEVTMVTIARCGEKA</sequence>
<evidence type="ECO:0000313" key="3">
    <source>
        <dbReference type="EMBL" id="KAH3699943.1"/>
    </source>
</evidence>
<comment type="caution">
    <text evidence="3">The sequence shown here is derived from an EMBL/GenBank/DDBJ whole genome shotgun (WGS) entry which is preliminary data.</text>
</comment>
<evidence type="ECO:0000259" key="2">
    <source>
        <dbReference type="PROSITE" id="PS51870"/>
    </source>
</evidence>
<dbReference type="PROSITE" id="PS51870">
    <property type="entry name" value="APP_E2"/>
    <property type="match status" value="1"/>
</dbReference>
<dbReference type="Pfam" id="PF12925">
    <property type="entry name" value="APP_E2"/>
    <property type="match status" value="1"/>
</dbReference>
<dbReference type="Gene3D" id="1.20.120.770">
    <property type="entry name" value="Amyloid precursor protein, E2 domain"/>
    <property type="match status" value="1"/>
</dbReference>
<gene>
    <name evidence="3" type="ORF">DPMN_074904</name>
</gene>
<dbReference type="InterPro" id="IPR024329">
    <property type="entry name" value="Amyloid_glyco_E2_domain"/>
</dbReference>
<dbReference type="EMBL" id="JAIWYP010000015">
    <property type="protein sequence ID" value="KAH3699943.1"/>
    <property type="molecule type" value="Genomic_DNA"/>
</dbReference>
<dbReference type="InterPro" id="IPR036176">
    <property type="entry name" value="E2_sf"/>
</dbReference>
<dbReference type="AlphaFoldDB" id="A0A9D3YKP9"/>
<accession>A0A9D3YKP9</accession>
<proteinExistence type="inferred from homology"/>
<name>A0A9D3YKP9_DREPO</name>
<dbReference type="Proteomes" id="UP000828390">
    <property type="component" value="Unassembled WGS sequence"/>
</dbReference>
<reference evidence="3" key="2">
    <citation type="submission" date="2020-11" db="EMBL/GenBank/DDBJ databases">
        <authorList>
            <person name="McCartney M.A."/>
            <person name="Auch B."/>
            <person name="Kono T."/>
            <person name="Mallez S."/>
            <person name="Becker A."/>
            <person name="Gohl D.M."/>
            <person name="Silverstein K.A.T."/>
            <person name="Koren S."/>
            <person name="Bechman K.B."/>
            <person name="Herman A."/>
            <person name="Abrahante J.E."/>
            <person name="Garbe J."/>
        </authorList>
    </citation>
    <scope>NUCLEOTIDE SEQUENCE</scope>
    <source>
        <strain evidence="3">Duluth1</strain>
        <tissue evidence="3">Whole animal</tissue>
    </source>
</reference>
<reference evidence="3" key="1">
    <citation type="journal article" date="2019" name="bioRxiv">
        <title>The Genome of the Zebra Mussel, Dreissena polymorpha: A Resource for Invasive Species Research.</title>
        <authorList>
            <person name="McCartney M.A."/>
            <person name="Auch B."/>
            <person name="Kono T."/>
            <person name="Mallez S."/>
            <person name="Zhang Y."/>
            <person name="Obille A."/>
            <person name="Becker A."/>
            <person name="Abrahante J.E."/>
            <person name="Garbe J."/>
            <person name="Badalamenti J.P."/>
            <person name="Herman A."/>
            <person name="Mangelson H."/>
            <person name="Liachko I."/>
            <person name="Sullivan S."/>
            <person name="Sone E.D."/>
            <person name="Koren S."/>
            <person name="Silverstein K.A.T."/>
            <person name="Beckman K.B."/>
            <person name="Gohl D.M."/>
        </authorList>
    </citation>
    <scope>NUCLEOTIDE SEQUENCE</scope>
    <source>
        <strain evidence="3">Duluth1</strain>
        <tissue evidence="3">Whole animal</tissue>
    </source>
</reference>
<evidence type="ECO:0000313" key="4">
    <source>
        <dbReference type="Proteomes" id="UP000828390"/>
    </source>
</evidence>
<protein>
    <recommendedName>
        <fullName evidence="2">E2 domain-containing protein</fullName>
    </recommendedName>
</protein>
<organism evidence="3 4">
    <name type="scientific">Dreissena polymorpha</name>
    <name type="common">Zebra mussel</name>
    <name type="synonym">Mytilus polymorpha</name>
    <dbReference type="NCBI Taxonomy" id="45954"/>
    <lineage>
        <taxon>Eukaryota</taxon>
        <taxon>Metazoa</taxon>
        <taxon>Spiralia</taxon>
        <taxon>Lophotrochozoa</taxon>
        <taxon>Mollusca</taxon>
        <taxon>Bivalvia</taxon>
        <taxon>Autobranchia</taxon>
        <taxon>Heteroconchia</taxon>
        <taxon>Euheterodonta</taxon>
        <taxon>Imparidentia</taxon>
        <taxon>Neoheterodontei</taxon>
        <taxon>Myida</taxon>
        <taxon>Dreissenoidea</taxon>
        <taxon>Dreissenidae</taxon>
        <taxon>Dreissena</taxon>
    </lineage>
</organism>
<evidence type="ECO:0000256" key="1">
    <source>
        <dbReference type="PROSITE-ProRule" id="PRU01218"/>
    </source>
</evidence>